<evidence type="ECO:0000313" key="7">
    <source>
        <dbReference type="Proteomes" id="UP000199103"/>
    </source>
</evidence>
<feature type="domain" description="AB hydrolase-1" evidence="5">
    <location>
        <begin position="115"/>
        <end position="477"/>
    </location>
</feature>
<organism evidence="6 7">
    <name type="scientific">Microlunatus soli</name>
    <dbReference type="NCBI Taxonomy" id="630515"/>
    <lineage>
        <taxon>Bacteria</taxon>
        <taxon>Bacillati</taxon>
        <taxon>Actinomycetota</taxon>
        <taxon>Actinomycetes</taxon>
        <taxon>Propionibacteriales</taxon>
        <taxon>Propionibacteriaceae</taxon>
        <taxon>Microlunatus</taxon>
    </lineage>
</organism>
<feature type="region of interest" description="Disordered" evidence="4">
    <location>
        <begin position="39"/>
        <end position="68"/>
    </location>
</feature>
<sequence length="510" mass="54988">MRSIRSKHSLSPSVFPGIPVAAAIAALIIPALSATPHADQASAEPRPAAPISWQSCPATAGTATDAGSTPQCARLPVPLDHDHPEGRTIGLALVRHPATGASRGTIVVNAGTQAGGGTAFVSQYGQQLFGRLNKQFDIVGVDTRGTGQSVPAVRCTTHEQDRAIEAPIPAFQSTADRPTRLAEATKITQRCQERSGSILPYLSTTADARDLDIVRTALGEQRLRYIGVSNGTLLGQEYADRFPDRVGAMVLDSPLDISEYMNHPLRFDRDQMVASEHTLQTFLSWCADNPQSCSFGGDDPRQAFERLVMRMEDNRKAHPERDDIVTGGNLLQYVLGQLIFPSAWPDLAKTLAAMESQPLPLAPLQHGENTVLAEFLSHACLDKRLPEDLRAYDRQLRAASRVSPHFGSMFGYGQLKCRQWPAEPVDRNDGPWTHTGTGRTLVVIGTDDPLAPASGAVRVRNRAHAASIQVAGSGHMQLGKTPCVDSEVADFFLGRAVPRRASCSVPLPTK</sequence>
<dbReference type="InterPro" id="IPR029058">
    <property type="entry name" value="AB_hydrolase_fold"/>
</dbReference>
<accession>A0A1H1VVP5</accession>
<dbReference type="InterPro" id="IPR051601">
    <property type="entry name" value="Serine_prot/Carboxylest_S33"/>
</dbReference>
<dbReference type="PANTHER" id="PTHR43248:SF29">
    <property type="entry name" value="TRIPEPTIDYL AMINOPEPTIDASE"/>
    <property type="match status" value="1"/>
</dbReference>
<reference evidence="6 7" key="1">
    <citation type="submission" date="2016-10" db="EMBL/GenBank/DDBJ databases">
        <authorList>
            <person name="de Groot N.N."/>
        </authorList>
    </citation>
    <scope>NUCLEOTIDE SEQUENCE [LARGE SCALE GENOMIC DNA]</scope>
    <source>
        <strain evidence="6 7">DSM 21800</strain>
    </source>
</reference>
<feature type="compositionally biased region" description="Low complexity" evidence="4">
    <location>
        <begin position="58"/>
        <end position="68"/>
    </location>
</feature>
<dbReference type="RefSeq" id="WP_091526648.1">
    <property type="nucleotide sequence ID" value="NZ_LT629772.1"/>
</dbReference>
<proteinExistence type="inferred from homology"/>
<evidence type="ECO:0000256" key="3">
    <source>
        <dbReference type="ARBA" id="ARBA00022801"/>
    </source>
</evidence>
<dbReference type="AlphaFoldDB" id="A0A1H1VVP5"/>
<dbReference type="STRING" id="630515.SAMN04489812_3371"/>
<gene>
    <name evidence="6" type="ORF">SAMN04489812_3371</name>
</gene>
<dbReference type="OrthoDB" id="3930934at2"/>
<keyword evidence="3 6" id="KW-0378">Hydrolase</keyword>
<evidence type="ECO:0000256" key="2">
    <source>
        <dbReference type="ARBA" id="ARBA00022729"/>
    </source>
</evidence>
<dbReference type="Pfam" id="PF00561">
    <property type="entry name" value="Abhydrolase_1"/>
    <property type="match status" value="1"/>
</dbReference>
<protein>
    <submittedName>
        <fullName evidence="6">Alpha/beta hydrolase fold</fullName>
    </submittedName>
</protein>
<dbReference type="Proteomes" id="UP000199103">
    <property type="component" value="Chromosome I"/>
</dbReference>
<dbReference type="SUPFAM" id="SSF53474">
    <property type="entry name" value="alpha/beta-Hydrolases"/>
    <property type="match status" value="1"/>
</dbReference>
<dbReference type="InterPro" id="IPR000073">
    <property type="entry name" value="AB_hydrolase_1"/>
</dbReference>
<keyword evidence="7" id="KW-1185">Reference proteome</keyword>
<dbReference type="EMBL" id="LT629772">
    <property type="protein sequence ID" value="SDS88813.1"/>
    <property type="molecule type" value="Genomic_DNA"/>
</dbReference>
<name>A0A1H1VVP5_9ACTN</name>
<comment type="similarity">
    <text evidence="1">Belongs to the peptidase S33 family.</text>
</comment>
<evidence type="ECO:0000313" key="6">
    <source>
        <dbReference type="EMBL" id="SDS88813.1"/>
    </source>
</evidence>
<evidence type="ECO:0000259" key="5">
    <source>
        <dbReference type="Pfam" id="PF00561"/>
    </source>
</evidence>
<dbReference type="Gene3D" id="3.40.50.1820">
    <property type="entry name" value="alpha/beta hydrolase"/>
    <property type="match status" value="1"/>
</dbReference>
<evidence type="ECO:0000256" key="4">
    <source>
        <dbReference type="SAM" id="MobiDB-lite"/>
    </source>
</evidence>
<keyword evidence="2" id="KW-0732">Signal</keyword>
<evidence type="ECO:0000256" key="1">
    <source>
        <dbReference type="ARBA" id="ARBA00010088"/>
    </source>
</evidence>
<dbReference type="GO" id="GO:0016787">
    <property type="term" value="F:hydrolase activity"/>
    <property type="evidence" value="ECO:0007669"/>
    <property type="project" value="UniProtKB-KW"/>
</dbReference>
<dbReference type="PANTHER" id="PTHR43248">
    <property type="entry name" value="2-SUCCINYL-6-HYDROXY-2,4-CYCLOHEXADIENE-1-CARBOXYLATE SYNTHASE"/>
    <property type="match status" value="1"/>
</dbReference>